<dbReference type="Gene3D" id="3.40.50.300">
    <property type="entry name" value="P-loop containing nucleotide triphosphate hydrolases"/>
    <property type="match status" value="1"/>
</dbReference>
<dbReference type="Proteomes" id="UP000095651">
    <property type="component" value="Unassembled WGS sequence"/>
</dbReference>
<sequence>MASKYIERKRILVKMENIERYPLSIVHAPMGYGKTVAVREYLDTTEADCVWVSLAGSEGEADYLWARLCDALNEVNEDLAARFSAIGFPYDCFKTDALLDVLMDYDYKNHLILVFDDFHTIEENSVFDLIKAIVRERLSGLHIVLITRELAKLDAADLYQKQLCFTITEKSLKFNREEVFQYLDFMECRMSEEERERVYQITDGWESMLYITAKGIKQGLPVGKSATADDIIEQNFYHDLSPAEKEVLWRLSVLSSFTKRMAAAVLDSSELYDAFEMLISKSVFFVFHESGHTYRLRNILRDYIYERALIDRVDFTEVYRKSGQWLLADGQYSKAFECLYRAGELEEILSILNQDTQNDKGIWSSGNIRQVFEKAGKELCYQYPFAYLKYLLACAMDRKRNYIPRVKLCLDRLEEYCRGSECRDEMREMVLGEICMVRSRISFNDIAVMAEYARKGAEYFGGGCSCIVTKETEFTYGLPCMLMGYVKEQGSVAEVRDAFCTQGMSFAESTDGCGIGCDSLAASEAALETGAWEQAELHAYKAYFKAKAAEQLGIMISSKLVLDRLNLIQGSSRDRILSNSTLKDEVIAANNPVLNTTFDLCGAYINGCLGRVDSIPEWIRKGDIEKGNFLFQGTGFFYVVYGKCLLLGKKYIELDSLCESFSTFLKPFQYHLIRIYFMIYESVTKSYLESRPRGEEILKEALKLAEKDHLIMPFAENAGHVRLMLEALLKREENPYIREVLEACRRYSSQLKLFHACEVSLTDRELEILKLLDEGYTHEEIAGEIYISIATVRYHVKNIYQKMDVNNKILALRKAKDLNLI</sequence>
<organism evidence="5 6">
    <name type="scientific">Hungatella hathewayi</name>
    <dbReference type="NCBI Taxonomy" id="154046"/>
    <lineage>
        <taxon>Bacteria</taxon>
        <taxon>Bacillati</taxon>
        <taxon>Bacillota</taxon>
        <taxon>Clostridia</taxon>
        <taxon>Lachnospirales</taxon>
        <taxon>Lachnospiraceae</taxon>
        <taxon>Hungatella</taxon>
    </lineage>
</organism>
<dbReference type="InterPro" id="IPR027417">
    <property type="entry name" value="P-loop_NTPase"/>
</dbReference>
<name>A0A174AZU5_9FIRM</name>
<reference evidence="5 6" key="1">
    <citation type="submission" date="2015-09" db="EMBL/GenBank/DDBJ databases">
        <authorList>
            <consortium name="Pathogen Informatics"/>
        </authorList>
    </citation>
    <scope>NUCLEOTIDE SEQUENCE [LARGE SCALE GENOMIC DNA]</scope>
    <source>
        <strain evidence="5 6">2789STDY5608850</strain>
    </source>
</reference>
<dbReference type="SUPFAM" id="SSF52540">
    <property type="entry name" value="P-loop containing nucleoside triphosphate hydrolases"/>
    <property type="match status" value="1"/>
</dbReference>
<keyword evidence="3" id="KW-0804">Transcription</keyword>
<keyword evidence="1" id="KW-0805">Transcription regulation</keyword>
<dbReference type="CDD" id="cd06170">
    <property type="entry name" value="LuxR_C_like"/>
    <property type="match status" value="1"/>
</dbReference>
<dbReference type="InterPro" id="IPR059106">
    <property type="entry name" value="WHD_MalT"/>
</dbReference>
<dbReference type="PRINTS" id="PR00038">
    <property type="entry name" value="HTHLUXR"/>
</dbReference>
<gene>
    <name evidence="5" type="primary">malT</name>
    <name evidence="5" type="ORF">ERS852407_01437</name>
</gene>
<dbReference type="InterPro" id="IPR016032">
    <property type="entry name" value="Sig_transdc_resp-reg_C-effctor"/>
</dbReference>
<evidence type="ECO:0000313" key="6">
    <source>
        <dbReference type="Proteomes" id="UP000095651"/>
    </source>
</evidence>
<evidence type="ECO:0000256" key="1">
    <source>
        <dbReference type="ARBA" id="ARBA00023015"/>
    </source>
</evidence>
<dbReference type="Pfam" id="PF25873">
    <property type="entry name" value="WHD_MalT"/>
    <property type="match status" value="1"/>
</dbReference>
<feature type="domain" description="HTH luxR-type" evidence="4">
    <location>
        <begin position="755"/>
        <end position="819"/>
    </location>
</feature>
<dbReference type="Pfam" id="PF00196">
    <property type="entry name" value="GerE"/>
    <property type="match status" value="1"/>
</dbReference>
<dbReference type="InterPro" id="IPR049945">
    <property type="entry name" value="AAA_22"/>
</dbReference>
<proteinExistence type="predicted"/>
<dbReference type="Gene3D" id="1.10.10.10">
    <property type="entry name" value="Winged helix-like DNA-binding domain superfamily/Winged helix DNA-binding domain"/>
    <property type="match status" value="1"/>
</dbReference>
<dbReference type="GO" id="GO:0016887">
    <property type="term" value="F:ATP hydrolysis activity"/>
    <property type="evidence" value="ECO:0007669"/>
    <property type="project" value="InterPro"/>
</dbReference>
<dbReference type="SMART" id="SM00421">
    <property type="entry name" value="HTH_LUXR"/>
    <property type="match status" value="1"/>
</dbReference>
<dbReference type="AlphaFoldDB" id="A0A174AZU5"/>
<evidence type="ECO:0000259" key="4">
    <source>
        <dbReference type="PROSITE" id="PS50043"/>
    </source>
</evidence>
<dbReference type="InterPro" id="IPR036388">
    <property type="entry name" value="WH-like_DNA-bd_sf"/>
</dbReference>
<dbReference type="PANTHER" id="PTHR44688:SF16">
    <property type="entry name" value="DNA-BINDING TRANSCRIPTIONAL ACTIVATOR DEVR_DOSR"/>
    <property type="match status" value="1"/>
</dbReference>
<protein>
    <submittedName>
        <fullName evidence="5">Transcriptional regulator</fullName>
    </submittedName>
</protein>
<evidence type="ECO:0000256" key="3">
    <source>
        <dbReference type="ARBA" id="ARBA00023163"/>
    </source>
</evidence>
<dbReference type="SUPFAM" id="SSF46894">
    <property type="entry name" value="C-terminal effector domain of the bipartite response regulators"/>
    <property type="match status" value="1"/>
</dbReference>
<dbReference type="PANTHER" id="PTHR44688">
    <property type="entry name" value="DNA-BINDING TRANSCRIPTIONAL ACTIVATOR DEVR_DOSR"/>
    <property type="match status" value="1"/>
</dbReference>
<dbReference type="RefSeq" id="WP_055653841.1">
    <property type="nucleotide sequence ID" value="NZ_CABIXC010000003.1"/>
</dbReference>
<dbReference type="GO" id="GO:0003677">
    <property type="term" value="F:DNA binding"/>
    <property type="evidence" value="ECO:0007669"/>
    <property type="project" value="UniProtKB-KW"/>
</dbReference>
<evidence type="ECO:0000313" key="5">
    <source>
        <dbReference type="EMBL" id="CUN93984.1"/>
    </source>
</evidence>
<dbReference type="InterPro" id="IPR000792">
    <property type="entry name" value="Tscrpt_reg_LuxR_C"/>
</dbReference>
<dbReference type="Pfam" id="PF13401">
    <property type="entry name" value="AAA_22"/>
    <property type="match status" value="1"/>
</dbReference>
<dbReference type="EMBL" id="CYZE01000003">
    <property type="protein sequence ID" value="CUN93984.1"/>
    <property type="molecule type" value="Genomic_DNA"/>
</dbReference>
<dbReference type="GO" id="GO:0006355">
    <property type="term" value="P:regulation of DNA-templated transcription"/>
    <property type="evidence" value="ECO:0007669"/>
    <property type="project" value="InterPro"/>
</dbReference>
<keyword evidence="2" id="KW-0238">DNA-binding</keyword>
<dbReference type="PROSITE" id="PS50043">
    <property type="entry name" value="HTH_LUXR_2"/>
    <property type="match status" value="1"/>
</dbReference>
<evidence type="ECO:0000256" key="2">
    <source>
        <dbReference type="ARBA" id="ARBA00023125"/>
    </source>
</evidence>
<accession>A0A174AZU5</accession>